<proteinExistence type="predicted"/>
<protein>
    <submittedName>
        <fullName evidence="3">Uncharacterized protein</fullName>
    </submittedName>
</protein>
<dbReference type="EMBL" id="BJWL01000423">
    <property type="protein sequence ID" value="GFS43588.1"/>
    <property type="molecule type" value="Genomic_DNA"/>
</dbReference>
<feature type="compositionally biased region" description="Low complexity" evidence="1">
    <location>
        <begin position="112"/>
        <end position="133"/>
    </location>
</feature>
<dbReference type="AlphaFoldDB" id="A0A7J0DVW8"/>
<name>A0A7J0DVW8_9ERIC</name>
<feature type="compositionally biased region" description="Acidic residues" evidence="1">
    <location>
        <begin position="75"/>
        <end position="84"/>
    </location>
</feature>
<comment type="caution">
    <text evidence="3">The sequence shown here is derived from an EMBL/GenBank/DDBJ whole genome shotgun (WGS) entry which is preliminary data.</text>
</comment>
<dbReference type="Proteomes" id="UP000585474">
    <property type="component" value="Unassembled WGS sequence"/>
</dbReference>
<feature type="compositionally biased region" description="Polar residues" evidence="1">
    <location>
        <begin position="96"/>
        <end position="109"/>
    </location>
</feature>
<evidence type="ECO:0000313" key="4">
    <source>
        <dbReference type="Proteomes" id="UP000585474"/>
    </source>
</evidence>
<evidence type="ECO:0000256" key="1">
    <source>
        <dbReference type="SAM" id="MobiDB-lite"/>
    </source>
</evidence>
<keyword evidence="2" id="KW-0732">Signal</keyword>
<reference evidence="4" key="1">
    <citation type="submission" date="2019-07" db="EMBL/GenBank/DDBJ databases">
        <title>De Novo Assembly of kiwifruit Actinidia rufa.</title>
        <authorList>
            <person name="Sugita-Konishi S."/>
            <person name="Sato K."/>
            <person name="Mori E."/>
            <person name="Abe Y."/>
            <person name="Kisaki G."/>
            <person name="Hamano K."/>
            <person name="Suezawa K."/>
            <person name="Otani M."/>
            <person name="Fukuda T."/>
            <person name="Manabe T."/>
            <person name="Gomi K."/>
            <person name="Tabuchi M."/>
            <person name="Akimitsu K."/>
            <person name="Kataoka I."/>
        </authorList>
    </citation>
    <scope>NUCLEOTIDE SEQUENCE [LARGE SCALE GENOMIC DNA]</scope>
    <source>
        <strain evidence="4">cv. Fuchu</strain>
    </source>
</reference>
<feature type="compositionally biased region" description="Basic and acidic residues" evidence="1">
    <location>
        <begin position="52"/>
        <end position="74"/>
    </location>
</feature>
<accession>A0A7J0DVW8</accession>
<feature type="chain" id="PRO_5029877749" evidence="2">
    <location>
        <begin position="27"/>
        <end position="149"/>
    </location>
</feature>
<sequence length="149" mass="16502">MAPKSSRKRKQILALVVSTLTMLVSQKRKAPEDLGKEKGKKKKGESSMATTMERDPLYFAKDEAYESDQEKEKSDDDDSSETESEASPAPIHRTSQRINRLSKFSNTEDTTLELSLSPSPSPKSTPVHMSSPKSTPPHTTPPPLPLSYL</sequence>
<evidence type="ECO:0000256" key="2">
    <source>
        <dbReference type="SAM" id="SignalP"/>
    </source>
</evidence>
<evidence type="ECO:0000313" key="3">
    <source>
        <dbReference type="EMBL" id="GFS43588.1"/>
    </source>
</evidence>
<feature type="compositionally biased region" description="Pro residues" evidence="1">
    <location>
        <begin position="134"/>
        <end position="149"/>
    </location>
</feature>
<feature type="signal peptide" evidence="2">
    <location>
        <begin position="1"/>
        <end position="26"/>
    </location>
</feature>
<gene>
    <name evidence="3" type="ORF">Acr_00g0085930</name>
</gene>
<feature type="region of interest" description="Disordered" evidence="1">
    <location>
        <begin position="21"/>
        <end position="149"/>
    </location>
</feature>
<organism evidence="3 4">
    <name type="scientific">Actinidia rufa</name>
    <dbReference type="NCBI Taxonomy" id="165716"/>
    <lineage>
        <taxon>Eukaryota</taxon>
        <taxon>Viridiplantae</taxon>
        <taxon>Streptophyta</taxon>
        <taxon>Embryophyta</taxon>
        <taxon>Tracheophyta</taxon>
        <taxon>Spermatophyta</taxon>
        <taxon>Magnoliopsida</taxon>
        <taxon>eudicotyledons</taxon>
        <taxon>Gunneridae</taxon>
        <taxon>Pentapetalae</taxon>
        <taxon>asterids</taxon>
        <taxon>Ericales</taxon>
        <taxon>Actinidiaceae</taxon>
        <taxon>Actinidia</taxon>
    </lineage>
</organism>
<keyword evidence="4" id="KW-1185">Reference proteome</keyword>